<dbReference type="EMBL" id="CAJVPW010022199">
    <property type="protein sequence ID" value="CAG8696477.1"/>
    <property type="molecule type" value="Genomic_DNA"/>
</dbReference>
<evidence type="ECO:0000313" key="1">
    <source>
        <dbReference type="EMBL" id="CAG8696477.1"/>
    </source>
</evidence>
<dbReference type="Proteomes" id="UP000789366">
    <property type="component" value="Unassembled WGS sequence"/>
</dbReference>
<evidence type="ECO:0000313" key="2">
    <source>
        <dbReference type="Proteomes" id="UP000789366"/>
    </source>
</evidence>
<organism evidence="1 2">
    <name type="scientific">Cetraspora pellucida</name>
    <dbReference type="NCBI Taxonomy" id="1433469"/>
    <lineage>
        <taxon>Eukaryota</taxon>
        <taxon>Fungi</taxon>
        <taxon>Fungi incertae sedis</taxon>
        <taxon>Mucoromycota</taxon>
        <taxon>Glomeromycotina</taxon>
        <taxon>Glomeromycetes</taxon>
        <taxon>Diversisporales</taxon>
        <taxon>Gigasporaceae</taxon>
        <taxon>Cetraspora</taxon>
    </lineage>
</organism>
<gene>
    <name evidence="1" type="ORF">SPELUC_LOCUS11044</name>
</gene>
<accession>A0ACA9P9G0</accession>
<reference evidence="1" key="1">
    <citation type="submission" date="2021-06" db="EMBL/GenBank/DDBJ databases">
        <authorList>
            <person name="Kallberg Y."/>
            <person name="Tangrot J."/>
            <person name="Rosling A."/>
        </authorList>
    </citation>
    <scope>NUCLEOTIDE SEQUENCE</scope>
    <source>
        <strain evidence="1">28 12/20/2015</strain>
    </source>
</reference>
<proteinExistence type="predicted"/>
<name>A0ACA9P9G0_9GLOM</name>
<sequence>ELFEKIDTSWNELFIFLADAPQLLPKNRYNLSTGIIPFYHYTLGEYDSLRKSRSFTRICKLHRQEVDTSSSSTILHSYGTHMVTSMSLGFLFLEEETLHFQPHLQAFRHLWVLAVEPRCLVLRDIETREACHIPVKLVFKNYYNGVKIMRDDGREEILVDSKSKVIVGPCLLPESGFIQTIEIDSPRY</sequence>
<feature type="non-terminal residue" evidence="1">
    <location>
        <position position="1"/>
    </location>
</feature>
<protein>
    <submittedName>
        <fullName evidence="1">15565_t:CDS:1</fullName>
    </submittedName>
</protein>
<keyword evidence="2" id="KW-1185">Reference proteome</keyword>
<comment type="caution">
    <text evidence="1">The sequence shown here is derived from an EMBL/GenBank/DDBJ whole genome shotgun (WGS) entry which is preliminary data.</text>
</comment>